<evidence type="ECO:0000256" key="11">
    <source>
        <dbReference type="SAM" id="Phobius"/>
    </source>
</evidence>
<reference evidence="12" key="2">
    <citation type="journal article" date="2021" name="Data Brief">
        <title>Draft genome sequence data of the facultative, thermophilic, xylanolytic bacterium Paenibacillus sp. strain DA-C8.</title>
        <authorList>
            <person name="Chhe C."/>
            <person name="Uke A."/>
            <person name="Baramee S."/>
            <person name="Ungkulpasvich U."/>
            <person name="Tachaapaikoon C."/>
            <person name="Pason P."/>
            <person name="Waeonukul R."/>
            <person name="Ratanakhanokchai K."/>
            <person name="Kosugi A."/>
        </authorList>
    </citation>
    <scope>NUCLEOTIDE SEQUENCE</scope>
    <source>
        <strain evidence="12">DA-C8</strain>
    </source>
</reference>
<feature type="transmembrane region" description="Helical" evidence="11">
    <location>
        <begin position="62"/>
        <end position="81"/>
    </location>
</feature>
<comment type="caution">
    <text evidence="12">The sequence shown here is derived from an EMBL/GenBank/DDBJ whole genome shotgun (WGS) entry which is preliminary data.</text>
</comment>
<keyword evidence="7 11" id="KW-0472">Membrane</keyword>
<dbReference type="PANTHER" id="PTHR30477">
    <property type="entry name" value="ABC-TRANSPORTER METAL-BINDING PROTEIN"/>
    <property type="match status" value="1"/>
</dbReference>
<dbReference type="InterPro" id="IPR001626">
    <property type="entry name" value="ABC_TroCD"/>
</dbReference>
<dbReference type="SUPFAM" id="SSF81345">
    <property type="entry name" value="ABC transporter involved in vitamin B12 uptake, BtuC"/>
    <property type="match status" value="1"/>
</dbReference>
<keyword evidence="5 10" id="KW-0812">Transmembrane</keyword>
<dbReference type="RefSeq" id="WP_200966387.1">
    <property type="nucleotide sequence ID" value="NZ_BMAQ01000011.1"/>
</dbReference>
<comment type="subcellular location">
    <subcellularLocation>
        <location evidence="1 10">Cell membrane</location>
        <topology evidence="1 10">Multi-pass membrane protein</topology>
    </subcellularLocation>
</comment>
<evidence type="ECO:0000313" key="13">
    <source>
        <dbReference type="Proteomes" id="UP000654993"/>
    </source>
</evidence>
<dbReference type="FunFam" id="1.10.3470.10:FF:000003">
    <property type="entry name" value="Iron ABC transporter permease SitD"/>
    <property type="match status" value="1"/>
</dbReference>
<dbReference type="GO" id="GO:0010043">
    <property type="term" value="P:response to zinc ion"/>
    <property type="evidence" value="ECO:0007669"/>
    <property type="project" value="TreeGrafter"/>
</dbReference>
<dbReference type="Proteomes" id="UP000654993">
    <property type="component" value="Unassembled WGS sequence"/>
</dbReference>
<dbReference type="Pfam" id="PF00950">
    <property type="entry name" value="ABC-3"/>
    <property type="match status" value="1"/>
</dbReference>
<keyword evidence="4" id="KW-1003">Cell membrane</keyword>
<evidence type="ECO:0000256" key="4">
    <source>
        <dbReference type="ARBA" id="ARBA00022475"/>
    </source>
</evidence>
<feature type="transmembrane region" description="Helical" evidence="11">
    <location>
        <begin position="12"/>
        <end position="32"/>
    </location>
</feature>
<dbReference type="PANTHER" id="PTHR30477:SF3">
    <property type="entry name" value="METAL TRANSPORT SYSTEM MEMBRANE PROTEIN CT_069-RELATED"/>
    <property type="match status" value="1"/>
</dbReference>
<keyword evidence="13" id="KW-1185">Reference proteome</keyword>
<dbReference type="InterPro" id="IPR037294">
    <property type="entry name" value="ABC_BtuC-like"/>
</dbReference>
<name>A0A916VFB3_9BACL</name>
<evidence type="ECO:0000256" key="9">
    <source>
        <dbReference type="ARBA" id="ARBA00073179"/>
    </source>
</evidence>
<comment type="similarity">
    <text evidence="2 10">Belongs to the ABC-3 integral membrane protein family.</text>
</comment>
<evidence type="ECO:0000256" key="6">
    <source>
        <dbReference type="ARBA" id="ARBA00022989"/>
    </source>
</evidence>
<feature type="transmembrane region" description="Helical" evidence="11">
    <location>
        <begin position="93"/>
        <end position="113"/>
    </location>
</feature>
<feature type="transmembrane region" description="Helical" evidence="11">
    <location>
        <begin position="256"/>
        <end position="277"/>
    </location>
</feature>
<evidence type="ECO:0000256" key="1">
    <source>
        <dbReference type="ARBA" id="ARBA00004651"/>
    </source>
</evidence>
<sequence>MPILLSSNTQWVLFSTMLLGTAAGMIGCLAYWKKQSLMSDSLSHAALPGIVITFMIIGEKNLLLLIIGAGISALVGAYLIQWVTQASRIKEDTAMGIVLSVFFGFGIMLLTIVNRTTGGNQAGLDKFIFGQAATMLRSDVYMMMVLALVVVLIITLSFKEWKIYLFDPNFAKGQGLSIKGMNAAYTALLVMTIVMGIQAVGVILMAAMLIIPAVSARYWTNSFARMLLLSASFGGLSGAIGTLVSTLGSGWPTGPFIVVTAAGIFALSILFGLRKGWLTQSVEHRMKKKQVSRAAPVSRHLIKEEH</sequence>
<evidence type="ECO:0000256" key="2">
    <source>
        <dbReference type="ARBA" id="ARBA00008034"/>
    </source>
</evidence>
<dbReference type="EMBL" id="BMAQ01000011">
    <property type="protein sequence ID" value="GFR38122.1"/>
    <property type="molecule type" value="Genomic_DNA"/>
</dbReference>
<accession>A0A916VFB3</accession>
<dbReference type="AlphaFoldDB" id="A0A916VFB3"/>
<evidence type="ECO:0000256" key="7">
    <source>
        <dbReference type="ARBA" id="ARBA00023136"/>
    </source>
</evidence>
<reference evidence="12" key="1">
    <citation type="submission" date="2020-08" db="EMBL/GenBank/DDBJ databases">
        <authorList>
            <person name="Uke A."/>
            <person name="Chhe C."/>
            <person name="Baramee S."/>
            <person name="Kosugi A."/>
        </authorList>
    </citation>
    <scope>NUCLEOTIDE SEQUENCE</scope>
    <source>
        <strain evidence="12">DA-C8</strain>
    </source>
</reference>
<protein>
    <recommendedName>
        <fullName evidence="9">Manganese transport system membrane protein MntC</fullName>
    </recommendedName>
</protein>
<feature type="transmembrane region" description="Helical" evidence="11">
    <location>
        <begin position="183"/>
        <end position="211"/>
    </location>
</feature>
<keyword evidence="6 11" id="KW-1133">Transmembrane helix</keyword>
<dbReference type="Gene3D" id="1.10.3470.10">
    <property type="entry name" value="ABC transporter involved in vitamin B12 uptake, BtuC"/>
    <property type="match status" value="1"/>
</dbReference>
<evidence type="ECO:0000256" key="3">
    <source>
        <dbReference type="ARBA" id="ARBA00022448"/>
    </source>
</evidence>
<feature type="transmembrane region" description="Helical" evidence="11">
    <location>
        <begin position="140"/>
        <end position="158"/>
    </location>
</feature>
<feature type="transmembrane region" description="Helical" evidence="11">
    <location>
        <begin position="223"/>
        <end position="244"/>
    </location>
</feature>
<gene>
    <name evidence="12" type="ORF">PRECH8_14180</name>
</gene>
<dbReference type="CDD" id="cd06550">
    <property type="entry name" value="TM_ABC_iron-siderophores_like"/>
    <property type="match status" value="1"/>
</dbReference>
<keyword evidence="3 10" id="KW-0813">Transport</keyword>
<evidence type="ECO:0000256" key="10">
    <source>
        <dbReference type="RuleBase" id="RU003943"/>
    </source>
</evidence>
<evidence type="ECO:0000256" key="8">
    <source>
        <dbReference type="ARBA" id="ARBA00057828"/>
    </source>
</evidence>
<dbReference type="GO" id="GO:0071281">
    <property type="term" value="P:cellular response to iron ion"/>
    <property type="evidence" value="ECO:0007669"/>
    <property type="project" value="UniProtKB-ARBA"/>
</dbReference>
<dbReference type="GO" id="GO:0043190">
    <property type="term" value="C:ATP-binding cassette (ABC) transporter complex"/>
    <property type="evidence" value="ECO:0007669"/>
    <property type="project" value="InterPro"/>
</dbReference>
<dbReference type="GO" id="GO:0055085">
    <property type="term" value="P:transmembrane transport"/>
    <property type="evidence" value="ECO:0007669"/>
    <property type="project" value="InterPro"/>
</dbReference>
<organism evidence="12 13">
    <name type="scientific">Insulibacter thermoxylanivorax</name>
    <dbReference type="NCBI Taxonomy" id="2749268"/>
    <lineage>
        <taxon>Bacteria</taxon>
        <taxon>Bacillati</taxon>
        <taxon>Bacillota</taxon>
        <taxon>Bacilli</taxon>
        <taxon>Bacillales</taxon>
        <taxon>Paenibacillaceae</taxon>
        <taxon>Insulibacter</taxon>
    </lineage>
</organism>
<evidence type="ECO:0000313" key="12">
    <source>
        <dbReference type="EMBL" id="GFR38122.1"/>
    </source>
</evidence>
<comment type="function">
    <text evidence="8">This protein is probably a component of a manganese permease, a binding protein-dependent, ATP-driven transport system.</text>
</comment>
<proteinExistence type="inferred from homology"/>
<evidence type="ECO:0000256" key="5">
    <source>
        <dbReference type="ARBA" id="ARBA00022692"/>
    </source>
</evidence>